<gene>
    <name evidence="7" type="ORF">Anas_10774</name>
</gene>
<sequence length="106" mass="11122">MTSLQTSQIIITITGIFLGASLFGPITIFGIVASESFPSSISGASHAVVALSANVGAIAAGWPFSSLSLMCGWRICFGMCQVLLIVSILVVLLTRKYQQGSKIKEV</sequence>
<proteinExistence type="predicted"/>
<feature type="transmembrane region" description="Helical" evidence="5">
    <location>
        <begin position="44"/>
        <end position="65"/>
    </location>
</feature>
<dbReference type="InterPro" id="IPR036259">
    <property type="entry name" value="MFS_trans_sf"/>
</dbReference>
<dbReference type="SUPFAM" id="SSF103473">
    <property type="entry name" value="MFS general substrate transporter"/>
    <property type="match status" value="1"/>
</dbReference>
<dbReference type="InterPro" id="IPR051337">
    <property type="entry name" value="OPA_Antiporter"/>
</dbReference>
<feature type="domain" description="Major facilitator superfamily (MFS) profile" evidence="6">
    <location>
        <begin position="1"/>
        <end position="106"/>
    </location>
</feature>
<organism evidence="7 8">
    <name type="scientific">Armadillidium nasatum</name>
    <dbReference type="NCBI Taxonomy" id="96803"/>
    <lineage>
        <taxon>Eukaryota</taxon>
        <taxon>Metazoa</taxon>
        <taxon>Ecdysozoa</taxon>
        <taxon>Arthropoda</taxon>
        <taxon>Crustacea</taxon>
        <taxon>Multicrustacea</taxon>
        <taxon>Malacostraca</taxon>
        <taxon>Eumalacostraca</taxon>
        <taxon>Peracarida</taxon>
        <taxon>Isopoda</taxon>
        <taxon>Oniscidea</taxon>
        <taxon>Crinocheta</taxon>
        <taxon>Armadillidiidae</taxon>
        <taxon>Armadillidium</taxon>
    </lineage>
</organism>
<dbReference type="GO" id="GO:0005789">
    <property type="term" value="C:endoplasmic reticulum membrane"/>
    <property type="evidence" value="ECO:0007669"/>
    <property type="project" value="TreeGrafter"/>
</dbReference>
<keyword evidence="2 5" id="KW-0812">Transmembrane</keyword>
<dbReference type="GO" id="GO:0035435">
    <property type="term" value="P:phosphate ion transmembrane transport"/>
    <property type="evidence" value="ECO:0007669"/>
    <property type="project" value="TreeGrafter"/>
</dbReference>
<dbReference type="Proteomes" id="UP000326759">
    <property type="component" value="Unassembled WGS sequence"/>
</dbReference>
<accession>A0A5N5SL34</accession>
<dbReference type="PANTHER" id="PTHR43826">
    <property type="entry name" value="GLUCOSE-6-PHOSPHATE EXCHANGER SLC37A4"/>
    <property type="match status" value="1"/>
</dbReference>
<name>A0A5N5SL34_9CRUS</name>
<dbReference type="EMBL" id="SEYY01024087">
    <property type="protein sequence ID" value="KAB7494400.1"/>
    <property type="molecule type" value="Genomic_DNA"/>
</dbReference>
<dbReference type="InterPro" id="IPR020846">
    <property type="entry name" value="MFS_dom"/>
</dbReference>
<feature type="transmembrane region" description="Helical" evidence="5">
    <location>
        <begin position="6"/>
        <end position="32"/>
    </location>
</feature>
<protein>
    <submittedName>
        <fullName evidence="7">Glucose-6-phosphate exchanger</fullName>
    </submittedName>
</protein>
<keyword evidence="8" id="KW-1185">Reference proteome</keyword>
<evidence type="ECO:0000256" key="4">
    <source>
        <dbReference type="ARBA" id="ARBA00023136"/>
    </source>
</evidence>
<evidence type="ECO:0000313" key="8">
    <source>
        <dbReference type="Proteomes" id="UP000326759"/>
    </source>
</evidence>
<evidence type="ECO:0000256" key="2">
    <source>
        <dbReference type="ARBA" id="ARBA00022692"/>
    </source>
</evidence>
<dbReference type="Gene3D" id="1.20.1250.20">
    <property type="entry name" value="MFS general substrate transporter like domains"/>
    <property type="match status" value="1"/>
</dbReference>
<keyword evidence="3 5" id="KW-1133">Transmembrane helix</keyword>
<evidence type="ECO:0000259" key="6">
    <source>
        <dbReference type="PROSITE" id="PS50850"/>
    </source>
</evidence>
<evidence type="ECO:0000313" key="7">
    <source>
        <dbReference type="EMBL" id="KAB7494400.1"/>
    </source>
</evidence>
<dbReference type="PROSITE" id="PS50850">
    <property type="entry name" value="MFS"/>
    <property type="match status" value="1"/>
</dbReference>
<reference evidence="7 8" key="1">
    <citation type="journal article" date="2019" name="PLoS Biol.">
        <title>Sex chromosomes control vertical transmission of feminizing Wolbachia symbionts in an isopod.</title>
        <authorList>
            <person name="Becking T."/>
            <person name="Chebbi M.A."/>
            <person name="Giraud I."/>
            <person name="Moumen B."/>
            <person name="Laverre T."/>
            <person name="Caubet Y."/>
            <person name="Peccoud J."/>
            <person name="Gilbert C."/>
            <person name="Cordaux R."/>
        </authorList>
    </citation>
    <scope>NUCLEOTIDE SEQUENCE [LARGE SCALE GENOMIC DNA]</scope>
    <source>
        <strain evidence="7">ANa2</strain>
        <tissue evidence="7">Whole body excluding digestive tract and cuticle</tissue>
    </source>
</reference>
<evidence type="ECO:0000256" key="3">
    <source>
        <dbReference type="ARBA" id="ARBA00022989"/>
    </source>
</evidence>
<evidence type="ECO:0000256" key="5">
    <source>
        <dbReference type="SAM" id="Phobius"/>
    </source>
</evidence>
<comment type="subcellular location">
    <subcellularLocation>
        <location evidence="1">Endomembrane system</location>
        <topology evidence="1">Multi-pass membrane protein</topology>
    </subcellularLocation>
</comment>
<evidence type="ECO:0000256" key="1">
    <source>
        <dbReference type="ARBA" id="ARBA00004127"/>
    </source>
</evidence>
<comment type="caution">
    <text evidence="7">The sequence shown here is derived from an EMBL/GenBank/DDBJ whole genome shotgun (WGS) entry which is preliminary data.</text>
</comment>
<dbReference type="OrthoDB" id="3639251at2759"/>
<dbReference type="PANTHER" id="PTHR43826:SF3">
    <property type="entry name" value="GLUCOSE-6-PHOSPHATE EXCHANGER SLC37A4"/>
    <property type="match status" value="1"/>
</dbReference>
<keyword evidence="4 5" id="KW-0472">Membrane</keyword>
<dbReference type="GO" id="GO:0061513">
    <property type="term" value="F:glucose 6-phosphate:phosphate antiporter activity"/>
    <property type="evidence" value="ECO:0007669"/>
    <property type="project" value="TreeGrafter"/>
</dbReference>
<feature type="transmembrane region" description="Helical" evidence="5">
    <location>
        <begin position="71"/>
        <end position="94"/>
    </location>
</feature>
<dbReference type="AlphaFoldDB" id="A0A5N5SL34"/>